<dbReference type="RefSeq" id="WP_128190376.1">
    <property type="nucleotide sequence ID" value="NZ_JBFBFL010000005.1"/>
</dbReference>
<accession>A0A5M8QMZ4</accession>
<gene>
    <name evidence="1" type="ORF">FQ330_02900</name>
</gene>
<proteinExistence type="predicted"/>
<dbReference type="OrthoDB" id="3217921at2"/>
<keyword evidence="2" id="KW-1185">Reference proteome</keyword>
<dbReference type="EMBL" id="VOIR01000011">
    <property type="protein sequence ID" value="KAA6436370.1"/>
    <property type="molecule type" value="Genomic_DNA"/>
</dbReference>
<dbReference type="Proteomes" id="UP000323221">
    <property type="component" value="Unassembled WGS sequence"/>
</dbReference>
<name>A0A5M8QMZ4_9MICO</name>
<evidence type="ECO:0000313" key="1">
    <source>
        <dbReference type="EMBL" id="KAA6436370.1"/>
    </source>
</evidence>
<dbReference type="InterPro" id="IPR021426">
    <property type="entry name" value="DUF3073"/>
</dbReference>
<dbReference type="Pfam" id="PF11273">
    <property type="entry name" value="DUF3073"/>
    <property type="match status" value="1"/>
</dbReference>
<protein>
    <submittedName>
        <fullName evidence="1">DUF3073 domain-containing protein</fullName>
    </submittedName>
</protein>
<sequence>MGRGRQKAKHTKLARELKSFSPNINYSVLQQELGGGPSNDELVDKWADYAEYSTEDDEYADERQQGRSA</sequence>
<reference evidence="1 2" key="1">
    <citation type="submission" date="2019-08" db="EMBL/GenBank/DDBJ databases">
        <title>Agrococcus lahaulensis sp. nov., isolated from a cold desert of the Indian Himalayas.</title>
        <authorList>
            <person name="Qu J.H."/>
        </authorList>
    </citation>
    <scope>NUCLEOTIDE SEQUENCE [LARGE SCALE GENOMIC DNA]</scope>
    <source>
        <strain evidence="1 2">NS18</strain>
    </source>
</reference>
<organism evidence="1 2">
    <name type="scientific">Agrococcus sediminis</name>
    <dbReference type="NCBI Taxonomy" id="2599924"/>
    <lineage>
        <taxon>Bacteria</taxon>
        <taxon>Bacillati</taxon>
        <taxon>Actinomycetota</taxon>
        <taxon>Actinomycetes</taxon>
        <taxon>Micrococcales</taxon>
        <taxon>Microbacteriaceae</taxon>
        <taxon>Agrococcus</taxon>
    </lineage>
</organism>
<comment type="caution">
    <text evidence="1">The sequence shown here is derived from an EMBL/GenBank/DDBJ whole genome shotgun (WGS) entry which is preliminary data.</text>
</comment>
<evidence type="ECO:0000313" key="2">
    <source>
        <dbReference type="Proteomes" id="UP000323221"/>
    </source>
</evidence>
<dbReference type="AlphaFoldDB" id="A0A5M8QMZ4"/>